<dbReference type="AlphaFoldDB" id="A0A7Y2ECC4"/>
<dbReference type="PANTHER" id="PTHR30250:SF11">
    <property type="entry name" value="O-ANTIGEN TRANSPORTER-RELATED"/>
    <property type="match status" value="1"/>
</dbReference>
<comment type="caution">
    <text evidence="7">The sequence shown here is derived from an EMBL/GenBank/DDBJ whole genome shotgun (WGS) entry which is preliminary data.</text>
</comment>
<feature type="transmembrane region" description="Helical" evidence="6">
    <location>
        <begin position="118"/>
        <end position="138"/>
    </location>
</feature>
<gene>
    <name evidence="7" type="ORF">HKN21_16815</name>
</gene>
<organism evidence="7 8">
    <name type="scientific">Eiseniibacteriota bacterium</name>
    <dbReference type="NCBI Taxonomy" id="2212470"/>
    <lineage>
        <taxon>Bacteria</taxon>
        <taxon>Candidatus Eiseniibacteriota</taxon>
    </lineage>
</organism>
<feature type="transmembrane region" description="Helical" evidence="6">
    <location>
        <begin position="327"/>
        <end position="347"/>
    </location>
</feature>
<evidence type="ECO:0000256" key="1">
    <source>
        <dbReference type="ARBA" id="ARBA00004651"/>
    </source>
</evidence>
<accession>A0A7Y2ECC4</accession>
<dbReference type="Proteomes" id="UP000547674">
    <property type="component" value="Unassembled WGS sequence"/>
</dbReference>
<evidence type="ECO:0000313" key="7">
    <source>
        <dbReference type="EMBL" id="NNF08425.1"/>
    </source>
</evidence>
<comment type="subcellular location">
    <subcellularLocation>
        <location evidence="1">Cell membrane</location>
        <topology evidence="1">Multi-pass membrane protein</topology>
    </subcellularLocation>
</comment>
<evidence type="ECO:0000256" key="4">
    <source>
        <dbReference type="ARBA" id="ARBA00022989"/>
    </source>
</evidence>
<dbReference type="EMBL" id="JABDJR010000676">
    <property type="protein sequence ID" value="NNF08425.1"/>
    <property type="molecule type" value="Genomic_DNA"/>
</dbReference>
<feature type="transmembrane region" description="Helical" evidence="6">
    <location>
        <begin position="91"/>
        <end position="111"/>
    </location>
</feature>
<feature type="transmembrane region" description="Helical" evidence="6">
    <location>
        <begin position="182"/>
        <end position="199"/>
    </location>
</feature>
<dbReference type="Pfam" id="PF13440">
    <property type="entry name" value="Polysacc_synt_3"/>
    <property type="match status" value="1"/>
</dbReference>
<keyword evidence="5 6" id="KW-0472">Membrane</keyword>
<evidence type="ECO:0000256" key="5">
    <source>
        <dbReference type="ARBA" id="ARBA00023136"/>
    </source>
</evidence>
<feature type="transmembrane region" description="Helical" evidence="6">
    <location>
        <begin position="219"/>
        <end position="239"/>
    </location>
</feature>
<feature type="transmembrane region" description="Helical" evidence="6">
    <location>
        <begin position="144"/>
        <end position="162"/>
    </location>
</feature>
<feature type="transmembrane region" description="Helical" evidence="6">
    <location>
        <begin position="49"/>
        <end position="71"/>
    </location>
</feature>
<keyword evidence="3 6" id="KW-0812">Transmembrane</keyword>
<keyword evidence="4 6" id="KW-1133">Transmembrane helix</keyword>
<name>A0A7Y2ECC4_UNCEI</name>
<evidence type="ECO:0000256" key="6">
    <source>
        <dbReference type="SAM" id="Phobius"/>
    </source>
</evidence>
<feature type="transmembrane region" description="Helical" evidence="6">
    <location>
        <begin position="15"/>
        <end position="37"/>
    </location>
</feature>
<dbReference type="PANTHER" id="PTHR30250">
    <property type="entry name" value="PST FAMILY PREDICTED COLANIC ACID TRANSPORTER"/>
    <property type="match status" value="1"/>
</dbReference>
<feature type="transmembrane region" description="Helical" evidence="6">
    <location>
        <begin position="268"/>
        <end position="290"/>
    </location>
</feature>
<feature type="transmembrane region" description="Helical" evidence="6">
    <location>
        <begin position="391"/>
        <end position="410"/>
    </location>
</feature>
<keyword evidence="2" id="KW-1003">Cell membrane</keyword>
<reference evidence="7 8" key="1">
    <citation type="submission" date="2020-03" db="EMBL/GenBank/DDBJ databases">
        <title>Metabolic flexibility allows generalist bacteria to become dominant in a frequently disturbed ecosystem.</title>
        <authorList>
            <person name="Chen Y.-J."/>
            <person name="Leung P.M."/>
            <person name="Bay S.K."/>
            <person name="Hugenholtz P."/>
            <person name="Kessler A.J."/>
            <person name="Shelley G."/>
            <person name="Waite D.W."/>
            <person name="Cook P.L."/>
            <person name="Greening C."/>
        </authorList>
    </citation>
    <scope>NUCLEOTIDE SEQUENCE [LARGE SCALE GENOMIC DNA]</scope>
    <source>
        <strain evidence="7">SS_bin_28</strain>
    </source>
</reference>
<feature type="transmembrane region" description="Helical" evidence="6">
    <location>
        <begin position="353"/>
        <end position="370"/>
    </location>
</feature>
<evidence type="ECO:0000256" key="3">
    <source>
        <dbReference type="ARBA" id="ARBA00022692"/>
    </source>
</evidence>
<feature type="transmembrane region" description="Helical" evidence="6">
    <location>
        <begin position="416"/>
        <end position="438"/>
    </location>
</feature>
<dbReference type="GO" id="GO:0005886">
    <property type="term" value="C:plasma membrane"/>
    <property type="evidence" value="ECO:0007669"/>
    <property type="project" value="UniProtKB-SubCell"/>
</dbReference>
<evidence type="ECO:0000256" key="2">
    <source>
        <dbReference type="ARBA" id="ARBA00022475"/>
    </source>
</evidence>
<evidence type="ECO:0000313" key="8">
    <source>
        <dbReference type="Proteomes" id="UP000547674"/>
    </source>
</evidence>
<sequence length="457" mass="50643">MRLLTQEDYGNYRQVWLTINALVPFFLLGAPAALYYFVPGAAEERRRSVFMLGLAVLVSAGFVFSAALFFGAEAIGGFYNNPDLPVLLRAAALYGVFALPSFGYFHYLVAVGRPGRGTLLSIAFFLLQAVAVLTLVLRGYSLETVFWAVSAVVLLRFLHLFWDVPRLTHGSWSGSPIATRRFLAYSVPVAVSALALSIGQRLDKVIVGNMLSLVDFAQYSVGAVEFPGVVLLATAANTVMRPHIAELHHEGKLDTVARFWRESYRRQSLALIPMGAFLVFFATPFIELLYTDAYRRAIPVFQIYLFLVLFRMAPPEVILTSLGKPRWVLYGVAVSIGLNLALTLWLIRVWGMAGPPAATVIAALVAWFWLTKMATGLLNIRIRDAIPWARILGVIALSLGLAFVCSLIPVSGWQALVLGGLAFLILYVLLAKAFGLMLPRDWELLRGWLSLSWLRRR</sequence>
<proteinExistence type="predicted"/>
<dbReference type="InterPro" id="IPR050833">
    <property type="entry name" value="Poly_Biosynth_Transport"/>
</dbReference>
<protein>
    <submittedName>
        <fullName evidence="7">Polysaccharide biosynthesis protein</fullName>
    </submittedName>
</protein>
<feature type="transmembrane region" description="Helical" evidence="6">
    <location>
        <begin position="296"/>
        <end position="315"/>
    </location>
</feature>